<reference evidence="1" key="2">
    <citation type="journal article" date="2015" name="Fish Shellfish Immunol.">
        <title>Early steps in the European eel (Anguilla anguilla)-Vibrio vulnificus interaction in the gills: Role of the RtxA13 toxin.</title>
        <authorList>
            <person name="Callol A."/>
            <person name="Pajuelo D."/>
            <person name="Ebbesson L."/>
            <person name="Teles M."/>
            <person name="MacKenzie S."/>
            <person name="Amaro C."/>
        </authorList>
    </citation>
    <scope>NUCLEOTIDE SEQUENCE</scope>
</reference>
<sequence length="35" mass="3970">MMTVSACTLMAHDRTTARQLTLPWFVQGDFVIRAT</sequence>
<protein>
    <submittedName>
        <fullName evidence="1">Uncharacterized protein</fullName>
    </submittedName>
</protein>
<dbReference type="AlphaFoldDB" id="A0A0E9P8Z1"/>
<evidence type="ECO:0000313" key="1">
    <source>
        <dbReference type="EMBL" id="JAH00298.1"/>
    </source>
</evidence>
<name>A0A0E9P8Z1_ANGAN</name>
<dbReference type="EMBL" id="GBXM01108279">
    <property type="protein sequence ID" value="JAH00298.1"/>
    <property type="molecule type" value="Transcribed_RNA"/>
</dbReference>
<proteinExistence type="predicted"/>
<reference evidence="1" key="1">
    <citation type="submission" date="2014-11" db="EMBL/GenBank/DDBJ databases">
        <authorList>
            <person name="Amaro Gonzalez C."/>
        </authorList>
    </citation>
    <scope>NUCLEOTIDE SEQUENCE</scope>
</reference>
<organism evidence="1">
    <name type="scientific">Anguilla anguilla</name>
    <name type="common">European freshwater eel</name>
    <name type="synonym">Muraena anguilla</name>
    <dbReference type="NCBI Taxonomy" id="7936"/>
    <lineage>
        <taxon>Eukaryota</taxon>
        <taxon>Metazoa</taxon>
        <taxon>Chordata</taxon>
        <taxon>Craniata</taxon>
        <taxon>Vertebrata</taxon>
        <taxon>Euteleostomi</taxon>
        <taxon>Actinopterygii</taxon>
        <taxon>Neopterygii</taxon>
        <taxon>Teleostei</taxon>
        <taxon>Anguilliformes</taxon>
        <taxon>Anguillidae</taxon>
        <taxon>Anguilla</taxon>
    </lineage>
</organism>
<accession>A0A0E9P8Z1</accession>